<feature type="transmembrane region" description="Helical" evidence="8">
    <location>
        <begin position="79"/>
        <end position="101"/>
    </location>
</feature>
<evidence type="ECO:0000256" key="3">
    <source>
        <dbReference type="ARBA" id="ARBA00022475"/>
    </source>
</evidence>
<dbReference type="Gene3D" id="1.10.3860.10">
    <property type="entry name" value="Sodium:dicarboxylate symporter"/>
    <property type="match status" value="1"/>
</dbReference>
<dbReference type="KEGG" id="dfi:AXF13_02185"/>
<dbReference type="RefSeq" id="WP_009303635.1">
    <property type="nucleotide sequence ID" value="NZ_CP014229.1"/>
</dbReference>
<keyword evidence="5" id="KW-0769">Symport</keyword>
<dbReference type="FunFam" id="1.10.3860.10:FF:000001">
    <property type="entry name" value="C4-dicarboxylate transport protein"/>
    <property type="match status" value="1"/>
</dbReference>
<evidence type="ECO:0000256" key="6">
    <source>
        <dbReference type="ARBA" id="ARBA00022989"/>
    </source>
</evidence>
<dbReference type="SUPFAM" id="SSF118215">
    <property type="entry name" value="Proton glutamate symport protein"/>
    <property type="match status" value="1"/>
</dbReference>
<dbReference type="GO" id="GO:0015293">
    <property type="term" value="F:symporter activity"/>
    <property type="evidence" value="ECO:0007669"/>
    <property type="project" value="UniProtKB-KW"/>
</dbReference>
<keyword evidence="3" id="KW-1003">Cell membrane</keyword>
<dbReference type="Pfam" id="PF00375">
    <property type="entry name" value="SDF"/>
    <property type="match status" value="1"/>
</dbReference>
<feature type="transmembrane region" description="Helical" evidence="8">
    <location>
        <begin position="328"/>
        <end position="355"/>
    </location>
</feature>
<sequence>MAKIKMGLPMQMGIGMVAGVLVGVVAQDWALGSAVFKFLGDIFIRLIRMVVVPLVFATLVAGAAGISDTTKLGRVATKTLLYYLITTAVSVAVGLLLANIVQPGAGVNLSTDNLHVKPVTPPALNDTLMNLIPINPVEAMSRGNMLQIIIFAIIFGFGISSLGESGRHLHRFFDSCGEVMIKVTGFVMHYAPIGVFGLMAYTVTKHGLAVLLPLGKVILLMYAGCAILYCFMFLPLVKFVVKIPVMRFVKGMLEPFMIGFTTCSSAAALPSNMRCTEALGASRTVVSFGIPLGNTINMNGTALYMGINTIFVAEFYGISLPLDAQLTVILMSILAAVGTMGVPGAGLIMMSIVFVQMGMPLEGVALIAGIDRVLDMARTPMNVLGDSLGALVVSRLEGDFNDNPEPVPQAREQAQGQA</sequence>
<dbReference type="Proteomes" id="UP000069241">
    <property type="component" value="Chromosome"/>
</dbReference>
<evidence type="ECO:0000256" key="8">
    <source>
        <dbReference type="SAM" id="Phobius"/>
    </source>
</evidence>
<feature type="transmembrane region" description="Helical" evidence="8">
    <location>
        <begin position="145"/>
        <end position="162"/>
    </location>
</feature>
<dbReference type="AlphaFoldDB" id="A0A0X8JHP6"/>
<keyword evidence="10" id="KW-1185">Reference proteome</keyword>
<evidence type="ECO:0000256" key="2">
    <source>
        <dbReference type="ARBA" id="ARBA00022448"/>
    </source>
</evidence>
<protein>
    <submittedName>
        <fullName evidence="9">Sodium:dicarboxylate symporter</fullName>
    </submittedName>
</protein>
<feature type="transmembrane region" description="Helical" evidence="8">
    <location>
        <begin position="42"/>
        <end position="67"/>
    </location>
</feature>
<accession>A0A0X8JHP6</accession>
<feature type="transmembrane region" description="Helical" evidence="8">
    <location>
        <begin position="183"/>
        <end position="203"/>
    </location>
</feature>
<comment type="subcellular location">
    <subcellularLocation>
        <location evidence="1">Cell membrane</location>
        <topology evidence="1">Multi-pass membrane protein</topology>
    </subcellularLocation>
</comment>
<feature type="transmembrane region" description="Helical" evidence="8">
    <location>
        <begin position="218"/>
        <end position="241"/>
    </location>
</feature>
<evidence type="ECO:0000313" key="9">
    <source>
        <dbReference type="EMBL" id="AMD89020.1"/>
    </source>
</evidence>
<keyword evidence="7 8" id="KW-0472">Membrane</keyword>
<evidence type="ECO:0000256" key="7">
    <source>
        <dbReference type="ARBA" id="ARBA00023136"/>
    </source>
</evidence>
<dbReference type="InterPro" id="IPR036458">
    <property type="entry name" value="Na:dicarbo_symporter_sf"/>
</dbReference>
<evidence type="ECO:0000256" key="5">
    <source>
        <dbReference type="ARBA" id="ARBA00022847"/>
    </source>
</evidence>
<evidence type="ECO:0000313" key="10">
    <source>
        <dbReference type="Proteomes" id="UP000069241"/>
    </source>
</evidence>
<proteinExistence type="predicted"/>
<keyword evidence="6 8" id="KW-1133">Transmembrane helix</keyword>
<dbReference type="EMBL" id="CP014229">
    <property type="protein sequence ID" value="AMD89020.1"/>
    <property type="molecule type" value="Genomic_DNA"/>
</dbReference>
<dbReference type="InterPro" id="IPR001991">
    <property type="entry name" value="Na-dicarboxylate_symporter"/>
</dbReference>
<dbReference type="PANTHER" id="PTHR42865:SF7">
    <property type="entry name" value="PROTON_GLUTAMATE-ASPARTATE SYMPORTER"/>
    <property type="match status" value="1"/>
</dbReference>
<dbReference type="GO" id="GO:0005886">
    <property type="term" value="C:plasma membrane"/>
    <property type="evidence" value="ECO:0007669"/>
    <property type="project" value="UniProtKB-SubCell"/>
</dbReference>
<dbReference type="GO" id="GO:0006835">
    <property type="term" value="P:dicarboxylic acid transport"/>
    <property type="evidence" value="ECO:0007669"/>
    <property type="project" value="TreeGrafter"/>
</dbReference>
<organism evidence="9 10">
    <name type="scientific">Desulfovibrio fairfieldensis</name>
    <dbReference type="NCBI Taxonomy" id="44742"/>
    <lineage>
        <taxon>Bacteria</taxon>
        <taxon>Pseudomonadati</taxon>
        <taxon>Thermodesulfobacteriota</taxon>
        <taxon>Desulfovibrionia</taxon>
        <taxon>Desulfovibrionales</taxon>
        <taxon>Desulfovibrionaceae</taxon>
        <taxon>Desulfovibrio</taxon>
    </lineage>
</organism>
<dbReference type="PRINTS" id="PR00173">
    <property type="entry name" value="EDTRNSPORT"/>
</dbReference>
<name>A0A0X8JHP6_9BACT</name>
<keyword evidence="2" id="KW-0813">Transport</keyword>
<keyword evidence="4 8" id="KW-0812">Transmembrane</keyword>
<dbReference type="STRING" id="44742.AXF13_02185"/>
<gene>
    <name evidence="9" type="ORF">AXF13_02185</name>
</gene>
<feature type="transmembrane region" description="Helical" evidence="8">
    <location>
        <begin position="302"/>
        <end position="322"/>
    </location>
</feature>
<evidence type="ECO:0000256" key="4">
    <source>
        <dbReference type="ARBA" id="ARBA00022692"/>
    </source>
</evidence>
<reference evidence="10" key="1">
    <citation type="submission" date="2016-02" db="EMBL/GenBank/DDBJ databases">
        <authorList>
            <person name="Holder M.E."/>
            <person name="Ajami N.J."/>
            <person name="Petrosino J.F."/>
        </authorList>
    </citation>
    <scope>NUCLEOTIDE SEQUENCE [LARGE SCALE GENOMIC DNA]</scope>
    <source>
        <strain evidence="10">CCUG 45958</strain>
    </source>
</reference>
<dbReference type="PANTHER" id="PTHR42865">
    <property type="entry name" value="PROTON/GLUTAMATE-ASPARTATE SYMPORTER"/>
    <property type="match status" value="1"/>
</dbReference>
<evidence type="ECO:0000256" key="1">
    <source>
        <dbReference type="ARBA" id="ARBA00004651"/>
    </source>
</evidence>